<reference evidence="2 3" key="4">
    <citation type="journal article" date="2011" name="BMC Genomics">
        <title>RNA-Seq improves annotation of protein-coding genes in the cucumber genome.</title>
        <authorList>
            <person name="Li Z."/>
            <person name="Zhang Z."/>
            <person name="Yan P."/>
            <person name="Huang S."/>
            <person name="Fei Z."/>
            <person name="Lin K."/>
        </authorList>
    </citation>
    <scope>NUCLEOTIDE SEQUENCE [LARGE SCALE GENOMIC DNA]</scope>
    <source>
        <strain evidence="3">cv. 9930</strain>
    </source>
</reference>
<evidence type="ECO:0000256" key="1">
    <source>
        <dbReference type="SAM" id="MobiDB-lite"/>
    </source>
</evidence>
<feature type="region of interest" description="Disordered" evidence="1">
    <location>
        <begin position="1"/>
        <end position="20"/>
    </location>
</feature>
<gene>
    <name evidence="2" type="ORF">Csa_3G067780</name>
</gene>
<dbReference type="Proteomes" id="UP000029981">
    <property type="component" value="Chromosome 3"/>
</dbReference>
<reference evidence="2 3" key="2">
    <citation type="journal article" date="2009" name="PLoS ONE">
        <title>An integrated genetic and cytogenetic map of the cucumber genome.</title>
        <authorList>
            <person name="Ren Y."/>
            <person name="Zhang Z."/>
            <person name="Liu J."/>
            <person name="Staub J.E."/>
            <person name="Han Y."/>
            <person name="Cheng Z."/>
            <person name="Li X."/>
            <person name="Lu J."/>
            <person name="Miao H."/>
            <person name="Kang H."/>
            <person name="Xie B."/>
            <person name="Gu X."/>
            <person name="Wang X."/>
            <person name="Du Y."/>
            <person name="Jin W."/>
            <person name="Huang S."/>
        </authorList>
    </citation>
    <scope>NUCLEOTIDE SEQUENCE [LARGE SCALE GENOMIC DNA]</scope>
    <source>
        <strain evidence="3">cv. 9930</strain>
    </source>
</reference>
<reference evidence="2 3" key="3">
    <citation type="journal article" date="2010" name="BMC Genomics">
        <title>Transcriptome sequencing and comparative analysis of cucumber flowers with different sex types.</title>
        <authorList>
            <person name="Guo S."/>
            <person name="Zheng Y."/>
            <person name="Joung J.G."/>
            <person name="Liu S."/>
            <person name="Zhang Z."/>
            <person name="Crasta O.R."/>
            <person name="Sobral B.W."/>
            <person name="Xu Y."/>
            <person name="Huang S."/>
            <person name="Fei Z."/>
        </authorList>
    </citation>
    <scope>NUCLEOTIDE SEQUENCE [LARGE SCALE GENOMIC DNA]</scope>
    <source>
        <strain evidence="3">cv. 9930</strain>
    </source>
</reference>
<organism evidence="2 3">
    <name type="scientific">Cucumis sativus</name>
    <name type="common">Cucumber</name>
    <dbReference type="NCBI Taxonomy" id="3659"/>
    <lineage>
        <taxon>Eukaryota</taxon>
        <taxon>Viridiplantae</taxon>
        <taxon>Streptophyta</taxon>
        <taxon>Embryophyta</taxon>
        <taxon>Tracheophyta</taxon>
        <taxon>Spermatophyta</taxon>
        <taxon>Magnoliopsida</taxon>
        <taxon>eudicotyledons</taxon>
        <taxon>Gunneridae</taxon>
        <taxon>Pentapetalae</taxon>
        <taxon>rosids</taxon>
        <taxon>fabids</taxon>
        <taxon>Cucurbitales</taxon>
        <taxon>Cucurbitaceae</taxon>
        <taxon>Benincaseae</taxon>
        <taxon>Cucumis</taxon>
    </lineage>
</organism>
<evidence type="ECO:0000313" key="2">
    <source>
        <dbReference type="EMBL" id="KGN56084.1"/>
    </source>
</evidence>
<evidence type="ECO:0000313" key="3">
    <source>
        <dbReference type="Proteomes" id="UP000029981"/>
    </source>
</evidence>
<sequence length="75" mass="8377">MPLYTKHAQHPSTPPHVKHPLTSTCAQHLHFLLGKMVAPTASMDQPIELDRPQPELSTIKELLMVLVKGKAVDFQ</sequence>
<keyword evidence="3" id="KW-1185">Reference proteome</keyword>
<proteinExistence type="predicted"/>
<dbReference type="AlphaFoldDB" id="A0A0A0L4Z0"/>
<name>A0A0A0L4Z0_CUCSA</name>
<dbReference type="Gramene" id="KGN56084">
    <property type="protein sequence ID" value="KGN56084"/>
    <property type="gene ID" value="Csa_3G067780"/>
</dbReference>
<protein>
    <submittedName>
        <fullName evidence="2">Uncharacterized protein</fullName>
    </submittedName>
</protein>
<reference evidence="2 3" key="1">
    <citation type="journal article" date="2009" name="Nat. Genet.">
        <title>The genome of the cucumber, Cucumis sativus L.</title>
        <authorList>
            <person name="Huang S."/>
            <person name="Li R."/>
            <person name="Zhang Z."/>
            <person name="Li L."/>
            <person name="Gu X."/>
            <person name="Fan W."/>
            <person name="Lucas W.J."/>
            <person name="Wang X."/>
            <person name="Xie B."/>
            <person name="Ni P."/>
            <person name="Ren Y."/>
            <person name="Zhu H."/>
            <person name="Li J."/>
            <person name="Lin K."/>
            <person name="Jin W."/>
            <person name="Fei Z."/>
            <person name="Li G."/>
            <person name="Staub J."/>
            <person name="Kilian A."/>
            <person name="van der Vossen E.A."/>
            <person name="Wu Y."/>
            <person name="Guo J."/>
            <person name="He J."/>
            <person name="Jia Z."/>
            <person name="Ren Y."/>
            <person name="Tian G."/>
            <person name="Lu Y."/>
            <person name="Ruan J."/>
            <person name="Qian W."/>
            <person name="Wang M."/>
            <person name="Huang Q."/>
            <person name="Li B."/>
            <person name="Xuan Z."/>
            <person name="Cao J."/>
            <person name="Asan"/>
            <person name="Wu Z."/>
            <person name="Zhang J."/>
            <person name="Cai Q."/>
            <person name="Bai Y."/>
            <person name="Zhao B."/>
            <person name="Han Y."/>
            <person name="Li Y."/>
            <person name="Li X."/>
            <person name="Wang S."/>
            <person name="Shi Q."/>
            <person name="Liu S."/>
            <person name="Cho W.K."/>
            <person name="Kim J.Y."/>
            <person name="Xu Y."/>
            <person name="Heller-Uszynska K."/>
            <person name="Miao H."/>
            <person name="Cheng Z."/>
            <person name="Zhang S."/>
            <person name="Wu J."/>
            <person name="Yang Y."/>
            <person name="Kang H."/>
            <person name="Li M."/>
            <person name="Liang H."/>
            <person name="Ren X."/>
            <person name="Shi Z."/>
            <person name="Wen M."/>
            <person name="Jian M."/>
            <person name="Yang H."/>
            <person name="Zhang G."/>
            <person name="Yang Z."/>
            <person name="Chen R."/>
            <person name="Liu S."/>
            <person name="Li J."/>
            <person name="Ma L."/>
            <person name="Liu H."/>
            <person name="Zhou Y."/>
            <person name="Zhao J."/>
            <person name="Fang X."/>
            <person name="Li G."/>
            <person name="Fang L."/>
            <person name="Li Y."/>
            <person name="Liu D."/>
            <person name="Zheng H."/>
            <person name="Zhang Y."/>
            <person name="Qin N."/>
            <person name="Li Z."/>
            <person name="Yang G."/>
            <person name="Yang S."/>
            <person name="Bolund L."/>
            <person name="Kristiansen K."/>
            <person name="Zheng H."/>
            <person name="Li S."/>
            <person name="Zhang X."/>
            <person name="Yang H."/>
            <person name="Wang J."/>
            <person name="Sun R."/>
            <person name="Zhang B."/>
            <person name="Jiang S."/>
            <person name="Wang J."/>
            <person name="Du Y."/>
            <person name="Li S."/>
        </authorList>
    </citation>
    <scope>NUCLEOTIDE SEQUENCE [LARGE SCALE GENOMIC DNA]</scope>
    <source>
        <strain evidence="3">cv. 9930</strain>
    </source>
</reference>
<accession>A0A0A0L4Z0</accession>
<dbReference type="EMBL" id="CM002924">
    <property type="protein sequence ID" value="KGN56084.1"/>
    <property type="molecule type" value="Genomic_DNA"/>
</dbReference>